<dbReference type="Proteomes" id="UP001516023">
    <property type="component" value="Unassembled WGS sequence"/>
</dbReference>
<sequence>MAPLSKSVPRTLKKIAVFLRRAEELDRDKSPESRVVAYNCRQYAVLTGIPLAKSDASAKSCLGELLDQLEKEKTAMSVFSKAEHWTICRKMADRVFDKADGEDRAGLADKGTAKTFYAAGTFYEILQQFYEEEKKDGDVDDDTRTQIEEEEKKRLYCKWKATDILNAIKEGREPTPGGYQQQHEQDEDDDVPVTSPLNSTTTAHSSSKNDELPPAPEMPPPDLFMSVAEETSKHPNLQHDIGDIVPPPSYDGVELNLNGDPVEDSHEEEEAPGEIFIPGPLRNSSANNMTLDSPPPYTEQLSSTRSITSSITVPMPPTSPPKASPGVFSSFFGKSNATKFSKNQINDAVELTKFALAALQKGDGELGRQRLEQALNVLKK</sequence>
<feature type="compositionally biased region" description="Acidic residues" evidence="3">
    <location>
        <begin position="261"/>
        <end position="272"/>
    </location>
</feature>
<dbReference type="AlphaFoldDB" id="A0ABD3PKF0"/>
<proteinExistence type="predicted"/>
<dbReference type="Gene3D" id="1.25.40.270">
    <property type="entry name" value="Vacuolar protein sorting-associated protein vta1"/>
    <property type="match status" value="1"/>
</dbReference>
<name>A0ABD3PKF0_9STRA</name>
<keyword evidence="6" id="KW-1185">Reference proteome</keyword>
<dbReference type="InterPro" id="IPR023175">
    <property type="entry name" value="Vta1/CALS_N_sf"/>
</dbReference>
<keyword evidence="2" id="KW-0472">Membrane</keyword>
<gene>
    <name evidence="5" type="ORF">HJC23_004679</name>
</gene>
<dbReference type="EMBL" id="JABMIG020000160">
    <property type="protein sequence ID" value="KAL3788212.1"/>
    <property type="molecule type" value="Genomic_DNA"/>
</dbReference>
<organism evidence="5 6">
    <name type="scientific">Cyclotella cryptica</name>
    <dbReference type="NCBI Taxonomy" id="29204"/>
    <lineage>
        <taxon>Eukaryota</taxon>
        <taxon>Sar</taxon>
        <taxon>Stramenopiles</taxon>
        <taxon>Ochrophyta</taxon>
        <taxon>Bacillariophyta</taxon>
        <taxon>Coscinodiscophyceae</taxon>
        <taxon>Thalassiosirophycidae</taxon>
        <taxon>Stephanodiscales</taxon>
        <taxon>Stephanodiscaceae</taxon>
        <taxon>Cyclotella</taxon>
    </lineage>
</organism>
<dbReference type="PANTHER" id="PTHR46009">
    <property type="entry name" value="VACUOLAR PROTEIN SORTING-ASSOCIATED PROTEIN VTA1 HOMOLOG"/>
    <property type="match status" value="1"/>
</dbReference>
<accession>A0ABD3PKF0</accession>
<feature type="compositionally biased region" description="Pro residues" evidence="3">
    <location>
        <begin position="314"/>
        <end position="323"/>
    </location>
</feature>
<evidence type="ECO:0000313" key="5">
    <source>
        <dbReference type="EMBL" id="KAL3788212.1"/>
    </source>
</evidence>
<dbReference type="Pfam" id="PF04652">
    <property type="entry name" value="Vta1"/>
    <property type="match status" value="1"/>
</dbReference>
<dbReference type="InterPro" id="IPR039431">
    <property type="entry name" value="Vta1/CALS_N"/>
</dbReference>
<protein>
    <recommendedName>
        <fullName evidence="4">Vta1/callose synthase N-terminal domain-containing protein</fullName>
    </recommendedName>
</protein>
<comment type="subcellular location">
    <subcellularLocation>
        <location evidence="1">Endomembrane system</location>
    </subcellularLocation>
</comment>
<dbReference type="GO" id="GO:0012505">
    <property type="term" value="C:endomembrane system"/>
    <property type="evidence" value="ECO:0007669"/>
    <property type="project" value="UniProtKB-SubCell"/>
</dbReference>
<dbReference type="PANTHER" id="PTHR46009:SF1">
    <property type="entry name" value="VACUOLAR PROTEIN SORTING-ASSOCIATED PROTEIN VTA1 HOMOLOG"/>
    <property type="match status" value="1"/>
</dbReference>
<feature type="domain" description="Vta1/callose synthase N-terminal" evidence="4">
    <location>
        <begin position="15"/>
        <end position="170"/>
    </location>
</feature>
<comment type="caution">
    <text evidence="5">The sequence shown here is derived from an EMBL/GenBank/DDBJ whole genome shotgun (WGS) entry which is preliminary data.</text>
</comment>
<evidence type="ECO:0000256" key="1">
    <source>
        <dbReference type="ARBA" id="ARBA00004308"/>
    </source>
</evidence>
<evidence type="ECO:0000313" key="6">
    <source>
        <dbReference type="Proteomes" id="UP001516023"/>
    </source>
</evidence>
<feature type="compositionally biased region" description="Polar residues" evidence="3">
    <location>
        <begin position="195"/>
        <end position="206"/>
    </location>
</feature>
<evidence type="ECO:0000259" key="4">
    <source>
        <dbReference type="Pfam" id="PF04652"/>
    </source>
</evidence>
<feature type="compositionally biased region" description="Polar residues" evidence="3">
    <location>
        <begin position="282"/>
        <end position="291"/>
    </location>
</feature>
<feature type="compositionally biased region" description="Low complexity" evidence="3">
    <location>
        <begin position="302"/>
        <end position="313"/>
    </location>
</feature>
<feature type="region of interest" description="Disordered" evidence="3">
    <location>
        <begin position="169"/>
        <end position="326"/>
    </location>
</feature>
<dbReference type="InterPro" id="IPR044538">
    <property type="entry name" value="Vta1-like"/>
</dbReference>
<reference evidence="5 6" key="1">
    <citation type="journal article" date="2020" name="G3 (Bethesda)">
        <title>Improved Reference Genome for Cyclotella cryptica CCMP332, a Model for Cell Wall Morphogenesis, Salinity Adaptation, and Lipid Production in Diatoms (Bacillariophyta).</title>
        <authorList>
            <person name="Roberts W.R."/>
            <person name="Downey K.M."/>
            <person name="Ruck E.C."/>
            <person name="Traller J.C."/>
            <person name="Alverson A.J."/>
        </authorList>
    </citation>
    <scope>NUCLEOTIDE SEQUENCE [LARGE SCALE GENOMIC DNA]</scope>
    <source>
        <strain evidence="5 6">CCMP332</strain>
    </source>
</reference>
<evidence type="ECO:0000256" key="2">
    <source>
        <dbReference type="ARBA" id="ARBA00023136"/>
    </source>
</evidence>
<evidence type="ECO:0000256" key="3">
    <source>
        <dbReference type="SAM" id="MobiDB-lite"/>
    </source>
</evidence>
<feature type="compositionally biased region" description="Pro residues" evidence="3">
    <location>
        <begin position="213"/>
        <end position="222"/>
    </location>
</feature>